<evidence type="ECO:0000256" key="1">
    <source>
        <dbReference type="SAM" id="Coils"/>
    </source>
</evidence>
<dbReference type="Proteomes" id="UP000586454">
    <property type="component" value="Unassembled WGS sequence"/>
</dbReference>
<evidence type="ECO:0000256" key="2">
    <source>
        <dbReference type="SAM" id="Phobius"/>
    </source>
</evidence>
<evidence type="ECO:0000313" key="4">
    <source>
        <dbReference type="Proteomes" id="UP000586454"/>
    </source>
</evidence>
<evidence type="ECO:0000313" key="3">
    <source>
        <dbReference type="EMBL" id="CAC9931710.1"/>
    </source>
</evidence>
<comment type="caution">
    <text evidence="3">The sequence shown here is derived from an EMBL/GenBank/DDBJ whole genome shotgun (WGS) entry which is preliminary data.</text>
</comment>
<protein>
    <submittedName>
        <fullName evidence="3">Uncharacterized protein</fullName>
    </submittedName>
</protein>
<feature type="coiled-coil region" evidence="1">
    <location>
        <begin position="31"/>
        <end position="58"/>
    </location>
</feature>
<dbReference type="EMBL" id="CAIJCS010000019">
    <property type="protein sequence ID" value="CAC9931710.1"/>
    <property type="molecule type" value="Genomic_DNA"/>
</dbReference>
<gene>
    <name evidence="3" type="ORF">PEPNEM18_01054</name>
</gene>
<dbReference type="RefSeq" id="WP_180499980.1">
    <property type="nucleotide sequence ID" value="NZ_CAIJCS010000019.1"/>
</dbReference>
<sequence length="64" mass="7483">MIDILNTLILILLLFDGFLLLVFGLKKLSLLKKQKDLLREIEREKVRLSRAVSDREEEDDAEGR</sequence>
<keyword evidence="4" id="KW-1185">Reference proteome</keyword>
<organism evidence="3 4">
    <name type="scientific">Aedoeadaptatus nemausensis</name>
    <dbReference type="NCBI Taxonomy" id="2582829"/>
    <lineage>
        <taxon>Bacteria</taxon>
        <taxon>Bacillati</taxon>
        <taxon>Bacillota</taxon>
        <taxon>Tissierellia</taxon>
        <taxon>Tissierellales</taxon>
        <taxon>Peptoniphilaceae</taxon>
        <taxon>Aedoeadaptatus</taxon>
    </lineage>
</organism>
<keyword evidence="2" id="KW-0472">Membrane</keyword>
<keyword evidence="2" id="KW-0812">Transmembrane</keyword>
<dbReference type="AlphaFoldDB" id="A0A6V6Y4E0"/>
<keyword evidence="2" id="KW-1133">Transmembrane helix</keyword>
<accession>A0A6V6Y4E0</accession>
<proteinExistence type="predicted"/>
<reference evidence="3 4" key="1">
    <citation type="submission" date="2020-06" db="EMBL/GenBank/DDBJ databases">
        <authorList>
            <person name="Criscuolo A."/>
        </authorList>
    </citation>
    <scope>NUCLEOTIDE SEQUENCE [LARGE SCALE GENOMIC DNA]</scope>
    <source>
        <strain evidence="3">1804121828</strain>
    </source>
</reference>
<keyword evidence="1" id="KW-0175">Coiled coil</keyword>
<name>A0A6V6Y4E0_9FIRM</name>
<feature type="transmembrane region" description="Helical" evidence="2">
    <location>
        <begin position="6"/>
        <end position="25"/>
    </location>
</feature>